<dbReference type="OrthoDB" id="534175at2759"/>
<dbReference type="EMBL" id="PJQY01003726">
    <property type="protein sequence ID" value="PQM34978.1"/>
    <property type="molecule type" value="Genomic_DNA"/>
</dbReference>
<keyword evidence="2" id="KW-1133">Transmembrane helix</keyword>
<evidence type="ECO:0000256" key="1">
    <source>
        <dbReference type="SAM" id="MobiDB-lite"/>
    </source>
</evidence>
<feature type="transmembrane region" description="Helical" evidence="2">
    <location>
        <begin position="65"/>
        <end position="82"/>
    </location>
</feature>
<feature type="region of interest" description="Disordered" evidence="1">
    <location>
        <begin position="108"/>
        <end position="142"/>
    </location>
</feature>
<comment type="caution">
    <text evidence="3">The sequence shown here is derived from an EMBL/GenBank/DDBJ whole genome shotgun (WGS) entry which is preliminary data.</text>
</comment>
<keyword evidence="4" id="KW-1185">Reference proteome</keyword>
<dbReference type="STRING" id="2094558.A0A314UD45"/>
<reference evidence="3 4" key="1">
    <citation type="submission" date="2018-02" db="EMBL/GenBank/DDBJ databases">
        <title>Draft genome of wild Prunus yedoensis var. nudiflora.</title>
        <authorList>
            <person name="Baek S."/>
            <person name="Kim J.-H."/>
            <person name="Choi K."/>
            <person name="Kim G.-B."/>
            <person name="Cho A."/>
            <person name="Jang H."/>
            <person name="Shin C.-H."/>
            <person name="Yu H.-J."/>
            <person name="Mun J.-H."/>
        </authorList>
    </citation>
    <scope>NUCLEOTIDE SEQUENCE [LARGE SCALE GENOMIC DNA]</scope>
    <source>
        <strain evidence="4">cv. Jeju island</strain>
        <tissue evidence="3">Leaf</tissue>
    </source>
</reference>
<evidence type="ECO:0000313" key="3">
    <source>
        <dbReference type="EMBL" id="PQM34978.1"/>
    </source>
</evidence>
<feature type="transmembrane region" description="Helical" evidence="2">
    <location>
        <begin position="88"/>
        <end position="106"/>
    </location>
</feature>
<dbReference type="AlphaFoldDB" id="A0A314UD45"/>
<name>A0A314UD45_PRUYE</name>
<keyword evidence="2" id="KW-0472">Membrane</keyword>
<gene>
    <name evidence="3" type="ORF">Pyn_31740</name>
</gene>
<protein>
    <submittedName>
        <fullName evidence="3">Uncharacterized protein</fullName>
    </submittedName>
</protein>
<evidence type="ECO:0000256" key="2">
    <source>
        <dbReference type="SAM" id="Phobius"/>
    </source>
</evidence>
<dbReference type="PANTHER" id="PTHR36777">
    <property type="entry name" value="EXPRESSED PROTEIN"/>
    <property type="match status" value="1"/>
</dbReference>
<proteinExistence type="predicted"/>
<keyword evidence="2" id="KW-0812">Transmembrane</keyword>
<dbReference type="Proteomes" id="UP000250321">
    <property type="component" value="Unassembled WGS sequence"/>
</dbReference>
<sequence>MNYFSCCPAHTREQIVTLEFYVYICVDYWFELCKIVVQTVWKVGIGRDGIEAGTNLVPDSVPRSIARVSVTVVALALSLFVLKSLLSTVFFVLATMGLVCFTFIALNKDEGPKGGGGTTSTPKEEGGDGGLSRRSQKNHGEV</sequence>
<dbReference type="PANTHER" id="PTHR36777:SF2">
    <property type="entry name" value="EXPRESSED PROTEIN"/>
    <property type="match status" value="1"/>
</dbReference>
<accession>A0A314UD45</accession>
<organism evidence="3 4">
    <name type="scientific">Prunus yedoensis var. nudiflora</name>
    <dbReference type="NCBI Taxonomy" id="2094558"/>
    <lineage>
        <taxon>Eukaryota</taxon>
        <taxon>Viridiplantae</taxon>
        <taxon>Streptophyta</taxon>
        <taxon>Embryophyta</taxon>
        <taxon>Tracheophyta</taxon>
        <taxon>Spermatophyta</taxon>
        <taxon>Magnoliopsida</taxon>
        <taxon>eudicotyledons</taxon>
        <taxon>Gunneridae</taxon>
        <taxon>Pentapetalae</taxon>
        <taxon>rosids</taxon>
        <taxon>fabids</taxon>
        <taxon>Rosales</taxon>
        <taxon>Rosaceae</taxon>
        <taxon>Amygdaloideae</taxon>
        <taxon>Amygdaleae</taxon>
        <taxon>Prunus</taxon>
    </lineage>
</organism>
<evidence type="ECO:0000313" key="4">
    <source>
        <dbReference type="Proteomes" id="UP000250321"/>
    </source>
</evidence>